<dbReference type="EMBL" id="KI536661">
    <property type="protein sequence ID" value="ESR55992.1"/>
    <property type="molecule type" value="Genomic_DNA"/>
</dbReference>
<evidence type="ECO:0000259" key="3">
    <source>
        <dbReference type="Pfam" id="PF24750"/>
    </source>
</evidence>
<dbReference type="FunCoup" id="V4TRC4">
    <property type="interactions" value="191"/>
</dbReference>
<reference evidence="4 5" key="1">
    <citation type="submission" date="2013-10" db="EMBL/GenBank/DDBJ databases">
        <authorList>
            <consortium name="International Citrus Genome Consortium"/>
            <person name="Jenkins J."/>
            <person name="Schmutz J."/>
            <person name="Prochnik S."/>
            <person name="Rokhsar D."/>
            <person name="Gmitter F."/>
            <person name="Ollitrault P."/>
            <person name="Machado M."/>
            <person name="Talon M."/>
            <person name="Wincker P."/>
            <person name="Jaillon O."/>
            <person name="Morgante M."/>
        </authorList>
    </citation>
    <scope>NUCLEOTIDE SEQUENCE</scope>
    <source>
        <strain evidence="5">cv. Clemenules</strain>
    </source>
</reference>
<evidence type="ECO:0000259" key="2">
    <source>
        <dbReference type="Pfam" id="PF00646"/>
    </source>
</evidence>
<dbReference type="NCBIfam" id="TIGR01640">
    <property type="entry name" value="F_box_assoc_1"/>
    <property type="match status" value="1"/>
</dbReference>
<dbReference type="InterPro" id="IPR001810">
    <property type="entry name" value="F-box_dom"/>
</dbReference>
<evidence type="ECO:0000256" key="1">
    <source>
        <dbReference type="SAM" id="MobiDB-lite"/>
    </source>
</evidence>
<gene>
    <name evidence="4" type="ORF">CICLE_v10019572mg</name>
</gene>
<organism evidence="4 5">
    <name type="scientific">Citrus clementina</name>
    <name type="common">Clementine</name>
    <name type="synonym">Citrus deliciosa x Citrus sinensis</name>
    <dbReference type="NCBI Taxonomy" id="85681"/>
    <lineage>
        <taxon>Eukaryota</taxon>
        <taxon>Viridiplantae</taxon>
        <taxon>Streptophyta</taxon>
        <taxon>Embryophyta</taxon>
        <taxon>Tracheophyta</taxon>
        <taxon>Spermatophyta</taxon>
        <taxon>Magnoliopsida</taxon>
        <taxon>eudicotyledons</taxon>
        <taxon>Gunneridae</taxon>
        <taxon>Pentapetalae</taxon>
        <taxon>rosids</taxon>
        <taxon>malvids</taxon>
        <taxon>Sapindales</taxon>
        <taxon>Rutaceae</taxon>
        <taxon>Aurantioideae</taxon>
        <taxon>Citrus</taxon>
    </lineage>
</organism>
<dbReference type="InParanoid" id="V4TRC4"/>
<dbReference type="AlphaFoldDB" id="V4TRC4"/>
<sequence>MSPRRISLLPVAEEILCWKSWHEQESFTQYQRYFLLDPTLADPTLGSYQNDRHSPKIQARGPLSHDRHSPKTQAQGPLNRNHNVQAYVTGNHAKMKNVNERSRILWKAIKGAIKEELLPSSTPHVFVIKIEAFALADIMAGDILSGKRERKWSSYTSAHDALSCDDILCDILQRLPPEYVVKLIVVSKRWLSCICSYAFRRGYLKRWKVRSHLLGFFVCNSLYLGRPQGGLRRTPSEPALPLLSTSKEGDDLKYSGILKQLGYFIDSSNGLLLCGRHPKSYYVWDPITKQQHKLPHPRVYFEELCMAFIVEDSPDDSMCYKVIRAKSECKHDKANSVTIETFLSKTRTWYYSTLTCNSTLSLCPWKVATVIRGVIHWFAMRGNIAIYDQEHEDRHVSLIELPDSCDFDERVLGESSDGLLQYGQSCKSGMEIWVLKKEQDGHLSTCSNNTKWILRYKWNFKTMWKRNPRVMTAFCTCSKSKETQILSLLPQNSESVYIRAGDNIFLCHLKNGEVEVVQYDGCGSSILWDFSRVVPYFKPAWPHSSICQNG</sequence>
<dbReference type="InterPro" id="IPR050796">
    <property type="entry name" value="SCF_F-box_component"/>
</dbReference>
<protein>
    <submittedName>
        <fullName evidence="4">Uncharacterized protein</fullName>
    </submittedName>
</protein>
<dbReference type="InterPro" id="IPR056592">
    <property type="entry name" value="Beta-prop_At3g26010-like"/>
</dbReference>
<dbReference type="Pfam" id="PF24750">
    <property type="entry name" value="b-prop_At3g26010-like"/>
    <property type="match status" value="1"/>
</dbReference>
<keyword evidence="5" id="KW-1185">Reference proteome</keyword>
<dbReference type="SUPFAM" id="SSF81383">
    <property type="entry name" value="F-box domain"/>
    <property type="match status" value="1"/>
</dbReference>
<evidence type="ECO:0000313" key="5">
    <source>
        <dbReference type="Proteomes" id="UP000030687"/>
    </source>
</evidence>
<proteinExistence type="predicted"/>
<accession>V4TRC4</accession>
<dbReference type="OMA" id="DVQHFEV"/>
<feature type="region of interest" description="Disordered" evidence="1">
    <location>
        <begin position="45"/>
        <end position="81"/>
    </location>
</feature>
<dbReference type="InterPro" id="IPR036047">
    <property type="entry name" value="F-box-like_dom_sf"/>
</dbReference>
<dbReference type="KEGG" id="cic:CICLE_v10019572mg"/>
<dbReference type="PANTHER" id="PTHR31672">
    <property type="entry name" value="BNACNNG10540D PROTEIN"/>
    <property type="match status" value="1"/>
</dbReference>
<dbReference type="STRING" id="85681.V4TRC4"/>
<feature type="domain" description="F-box protein At3g26010-like beta-propeller" evidence="3">
    <location>
        <begin position="264"/>
        <end position="474"/>
    </location>
</feature>
<name>V4TRC4_CITCL</name>
<dbReference type="Gramene" id="ESR55992">
    <property type="protein sequence ID" value="ESR55992"/>
    <property type="gene ID" value="CICLE_v10019572mg"/>
</dbReference>
<dbReference type="eggNOG" id="ENOG502R8CU">
    <property type="taxonomic scope" value="Eukaryota"/>
</dbReference>
<feature type="domain" description="F-box" evidence="2">
    <location>
        <begin position="165"/>
        <end position="199"/>
    </location>
</feature>
<dbReference type="InterPro" id="IPR017451">
    <property type="entry name" value="F-box-assoc_interact_dom"/>
</dbReference>
<dbReference type="Pfam" id="PF00646">
    <property type="entry name" value="F-box"/>
    <property type="match status" value="1"/>
</dbReference>
<dbReference type="PANTHER" id="PTHR31672:SF9">
    <property type="entry name" value="F-BOX DOMAIN-CONTAINING PROTEIN"/>
    <property type="match status" value="1"/>
</dbReference>
<dbReference type="Proteomes" id="UP000030687">
    <property type="component" value="Unassembled WGS sequence"/>
</dbReference>
<feature type="compositionally biased region" description="Polar residues" evidence="1">
    <location>
        <begin position="71"/>
        <end position="81"/>
    </location>
</feature>
<evidence type="ECO:0000313" key="4">
    <source>
        <dbReference type="EMBL" id="ESR55992.1"/>
    </source>
</evidence>